<dbReference type="GO" id="GO:0005829">
    <property type="term" value="C:cytosol"/>
    <property type="evidence" value="ECO:0007669"/>
    <property type="project" value="TreeGrafter"/>
</dbReference>
<sequence length="203" mass="21992">MTGGGEKADDLLSRLHARVEWAENDHAVSFAEELLKLRARRLARPRGSVEEALADHDALCFLIGSERYAVPLSRLSEVVPLGAWTPVPGQPQYLLGVTNLRGEIRPVIDLHSLLGLTPPPADSRAWVVFVDHGDSEVGLRVDAFERVASLDPQGLTRPQDSGNGLPQRFVAGIAADTLILLDVSQILALDVLNDARADARRAS</sequence>
<dbReference type="Gene3D" id="2.40.50.180">
    <property type="entry name" value="CheA-289, Domain 4"/>
    <property type="match status" value="1"/>
</dbReference>
<dbReference type="PANTHER" id="PTHR22617:SF23">
    <property type="entry name" value="CHEMOTAXIS PROTEIN CHEW"/>
    <property type="match status" value="1"/>
</dbReference>
<gene>
    <name evidence="2" type="ORF">A6A04_14000</name>
</gene>
<accession>A0A178MWL5</accession>
<dbReference type="SMART" id="SM00260">
    <property type="entry name" value="CheW"/>
    <property type="match status" value="1"/>
</dbReference>
<dbReference type="RefSeq" id="WP_068490145.1">
    <property type="nucleotide sequence ID" value="NZ_LWQT01000039.1"/>
</dbReference>
<dbReference type="Gene3D" id="2.30.30.40">
    <property type="entry name" value="SH3 Domains"/>
    <property type="match status" value="1"/>
</dbReference>
<dbReference type="InterPro" id="IPR036061">
    <property type="entry name" value="CheW-like_dom_sf"/>
</dbReference>
<reference evidence="2 3" key="1">
    <citation type="submission" date="2016-04" db="EMBL/GenBank/DDBJ databases">
        <title>Draft genome sequence of freshwater magnetotactic bacteria Magnetospirillum marisnigri SP-1 and Magnetospirillum moscoviense BB-1.</title>
        <authorList>
            <person name="Koziaeva V."/>
            <person name="Dziuba M.V."/>
            <person name="Ivanov T.M."/>
            <person name="Kuznetsov B."/>
            <person name="Grouzdev D.S."/>
        </authorList>
    </citation>
    <scope>NUCLEOTIDE SEQUENCE [LARGE SCALE GENOMIC DNA]</scope>
    <source>
        <strain evidence="2 3">SP-1</strain>
    </source>
</reference>
<dbReference type="AlphaFoldDB" id="A0A178MWL5"/>
<dbReference type="PROSITE" id="PS50851">
    <property type="entry name" value="CHEW"/>
    <property type="match status" value="1"/>
</dbReference>
<dbReference type="OrthoDB" id="3291462at2"/>
<dbReference type="Proteomes" id="UP000078428">
    <property type="component" value="Unassembled WGS sequence"/>
</dbReference>
<proteinExistence type="predicted"/>
<dbReference type="GO" id="GO:0006935">
    <property type="term" value="P:chemotaxis"/>
    <property type="evidence" value="ECO:0007669"/>
    <property type="project" value="InterPro"/>
</dbReference>
<evidence type="ECO:0000313" key="2">
    <source>
        <dbReference type="EMBL" id="OAN53712.1"/>
    </source>
</evidence>
<dbReference type="EMBL" id="LWQT01000039">
    <property type="protein sequence ID" value="OAN53712.1"/>
    <property type="molecule type" value="Genomic_DNA"/>
</dbReference>
<dbReference type="PANTHER" id="PTHR22617">
    <property type="entry name" value="CHEMOTAXIS SENSOR HISTIDINE KINASE-RELATED"/>
    <property type="match status" value="1"/>
</dbReference>
<dbReference type="InterPro" id="IPR002545">
    <property type="entry name" value="CheW-lke_dom"/>
</dbReference>
<dbReference type="STRING" id="1285242.A6A04_14000"/>
<dbReference type="InterPro" id="IPR039315">
    <property type="entry name" value="CheW"/>
</dbReference>
<organism evidence="2 3">
    <name type="scientific">Paramagnetospirillum marisnigri</name>
    <dbReference type="NCBI Taxonomy" id="1285242"/>
    <lineage>
        <taxon>Bacteria</taxon>
        <taxon>Pseudomonadati</taxon>
        <taxon>Pseudomonadota</taxon>
        <taxon>Alphaproteobacteria</taxon>
        <taxon>Rhodospirillales</taxon>
        <taxon>Magnetospirillaceae</taxon>
        <taxon>Paramagnetospirillum</taxon>
    </lineage>
</organism>
<dbReference type="Pfam" id="PF01584">
    <property type="entry name" value="CheW"/>
    <property type="match status" value="1"/>
</dbReference>
<evidence type="ECO:0000259" key="1">
    <source>
        <dbReference type="PROSITE" id="PS50851"/>
    </source>
</evidence>
<keyword evidence="3" id="KW-1185">Reference proteome</keyword>
<name>A0A178MWL5_9PROT</name>
<protein>
    <submittedName>
        <fullName evidence="2">Chemotaxis protein</fullName>
    </submittedName>
</protein>
<dbReference type="GO" id="GO:0007165">
    <property type="term" value="P:signal transduction"/>
    <property type="evidence" value="ECO:0007669"/>
    <property type="project" value="InterPro"/>
</dbReference>
<dbReference type="SUPFAM" id="SSF50341">
    <property type="entry name" value="CheW-like"/>
    <property type="match status" value="1"/>
</dbReference>
<evidence type="ECO:0000313" key="3">
    <source>
        <dbReference type="Proteomes" id="UP000078428"/>
    </source>
</evidence>
<feature type="domain" description="CheW-like" evidence="1">
    <location>
        <begin position="55"/>
        <end position="192"/>
    </location>
</feature>
<comment type="caution">
    <text evidence="2">The sequence shown here is derived from an EMBL/GenBank/DDBJ whole genome shotgun (WGS) entry which is preliminary data.</text>
</comment>